<protein>
    <recommendedName>
        <fullName evidence="3">DUF1684 domain-containing protein</fullName>
    </recommendedName>
</protein>
<keyword evidence="2" id="KW-1185">Reference proteome</keyword>
<dbReference type="RefSeq" id="WP_042277660.1">
    <property type="nucleotide sequence ID" value="NZ_BBML01000002.1"/>
</dbReference>
<gene>
    <name evidence="1" type="ORF">JCM19294_1888</name>
</gene>
<name>A0A090Q002_9FLAO</name>
<organism evidence="1 2">
    <name type="scientific">Nonlabens tegetincola</name>
    <dbReference type="NCBI Taxonomy" id="323273"/>
    <lineage>
        <taxon>Bacteria</taxon>
        <taxon>Pseudomonadati</taxon>
        <taxon>Bacteroidota</taxon>
        <taxon>Flavobacteriia</taxon>
        <taxon>Flavobacteriales</taxon>
        <taxon>Flavobacteriaceae</taxon>
        <taxon>Nonlabens</taxon>
    </lineage>
</organism>
<evidence type="ECO:0008006" key="3">
    <source>
        <dbReference type="Google" id="ProtNLM"/>
    </source>
</evidence>
<sequence>MKHIFIFIGFLCLFSQSPDYRQQTIEFRKKQNAIFKSGDKSPLSQDDKKEFVALKYYPYDPEYVVEANFTPVDYNSTIQVTTTMNQVSDYEKYGYLDFNLKGESYRLLVMYGPQYRNHPEYHNFLSLYFTDQTNGDETYEVGRYLELRAPLKKKVVLNFNNTYNPYCAYRYGYSCPIPPKENHLNTKLQAGVKKGILKKKRF</sequence>
<comment type="caution">
    <text evidence="1">The sequence shown here is derived from an EMBL/GenBank/DDBJ whole genome shotgun (WGS) entry which is preliminary data.</text>
</comment>
<dbReference type="EMBL" id="BBML01000002">
    <property type="protein sequence ID" value="GAK96375.1"/>
    <property type="molecule type" value="Genomic_DNA"/>
</dbReference>
<dbReference type="eggNOG" id="COG3358">
    <property type="taxonomic scope" value="Bacteria"/>
</dbReference>
<dbReference type="Pfam" id="PF07920">
    <property type="entry name" value="DUF1684"/>
    <property type="match status" value="1"/>
</dbReference>
<dbReference type="STRING" id="319236.BST91_08325"/>
<evidence type="ECO:0000313" key="1">
    <source>
        <dbReference type="EMBL" id="GAK96375.1"/>
    </source>
</evidence>
<reference evidence="1" key="1">
    <citation type="journal article" date="2014" name="Genome Announc.">
        <title>Draft Genome Sequences of Marine Flavobacterium Nonlabens Strains NR17, NR24, NR27, NR32, NR33, and Ara13.</title>
        <authorList>
            <person name="Nakanishi M."/>
            <person name="Meirelles P."/>
            <person name="Suzuki R."/>
            <person name="Takatani N."/>
            <person name="Mino S."/>
            <person name="Suda W."/>
            <person name="Oshima K."/>
            <person name="Hattori M."/>
            <person name="Ohkuma M."/>
            <person name="Hosokawa M."/>
            <person name="Miyashita K."/>
            <person name="Thompson F.L."/>
            <person name="Niwa A."/>
            <person name="Sawabe T."/>
            <person name="Sawabe T."/>
        </authorList>
    </citation>
    <scope>NUCLEOTIDE SEQUENCE [LARGE SCALE GENOMIC DNA]</scope>
    <source>
        <strain evidence="1">JCM 19294</strain>
    </source>
</reference>
<evidence type="ECO:0000313" key="2">
    <source>
        <dbReference type="Proteomes" id="UP000029221"/>
    </source>
</evidence>
<dbReference type="PANTHER" id="PTHR41913:SF1">
    <property type="entry name" value="DUF1684 DOMAIN-CONTAINING PROTEIN"/>
    <property type="match status" value="1"/>
</dbReference>
<accession>A0A090Q002</accession>
<dbReference type="InterPro" id="IPR012467">
    <property type="entry name" value="DUF1684"/>
</dbReference>
<dbReference type="PANTHER" id="PTHR41913">
    <property type="entry name" value="DUF1684 DOMAIN-CONTAINING PROTEIN"/>
    <property type="match status" value="1"/>
</dbReference>
<dbReference type="Proteomes" id="UP000029221">
    <property type="component" value="Unassembled WGS sequence"/>
</dbReference>
<proteinExistence type="predicted"/>
<dbReference type="AlphaFoldDB" id="A0A090Q002"/>